<name>A0ABR2GRS2_9EUKA</name>
<sequence length="197" mass="23422">MNLNLDEFKNYITQGKKKLILVAFLCLNYVGQQNDYALNIGCFWNSNGSFIMNTKIFAFFIHRKENSINKNFQFNGFQNKKLTAKMIQEISNKFNFSNSINYKNWILRYCDGFNKDTDIMIIKNWMKCKYKMKSNMKKVLMPSICADNKENEKNQSLEPSNNEESQTLHFQYETDTDENDDFILDQLDTLNFDYHSF</sequence>
<keyword evidence="3" id="KW-1185">Reference proteome</keyword>
<accession>A0ABR2GRS2</accession>
<dbReference type="Pfam" id="PF10416">
    <property type="entry name" value="IBD"/>
    <property type="match status" value="1"/>
</dbReference>
<evidence type="ECO:0000259" key="1">
    <source>
        <dbReference type="Pfam" id="PF10416"/>
    </source>
</evidence>
<proteinExistence type="predicted"/>
<dbReference type="Gene3D" id="1.10.10.10">
    <property type="entry name" value="Winged helix-like DNA-binding domain superfamily/Winged helix DNA-binding domain"/>
    <property type="match status" value="1"/>
</dbReference>
<evidence type="ECO:0000313" key="3">
    <source>
        <dbReference type="Proteomes" id="UP001470230"/>
    </source>
</evidence>
<dbReference type="InterPro" id="IPR018845">
    <property type="entry name" value="Initiator-bd"/>
</dbReference>
<reference evidence="2 3" key="1">
    <citation type="submission" date="2024-04" db="EMBL/GenBank/DDBJ databases">
        <title>Tritrichomonas musculus Genome.</title>
        <authorList>
            <person name="Alves-Ferreira E."/>
            <person name="Grigg M."/>
            <person name="Lorenzi H."/>
            <person name="Galac M."/>
        </authorList>
    </citation>
    <scope>NUCLEOTIDE SEQUENCE [LARGE SCALE GENOMIC DNA]</scope>
    <source>
        <strain evidence="2 3">EAF2021</strain>
    </source>
</reference>
<dbReference type="InterPro" id="IPR036388">
    <property type="entry name" value="WH-like_DNA-bd_sf"/>
</dbReference>
<feature type="domain" description="Initiator binding" evidence="1">
    <location>
        <begin position="24"/>
        <end position="111"/>
    </location>
</feature>
<evidence type="ECO:0000313" key="2">
    <source>
        <dbReference type="EMBL" id="KAK8836371.1"/>
    </source>
</evidence>
<comment type="caution">
    <text evidence="2">The sequence shown here is derived from an EMBL/GenBank/DDBJ whole genome shotgun (WGS) entry which is preliminary data.</text>
</comment>
<protein>
    <recommendedName>
        <fullName evidence="1">Initiator binding domain-containing protein</fullName>
    </recommendedName>
</protein>
<dbReference type="Proteomes" id="UP001470230">
    <property type="component" value="Unassembled WGS sequence"/>
</dbReference>
<organism evidence="2 3">
    <name type="scientific">Tritrichomonas musculus</name>
    <dbReference type="NCBI Taxonomy" id="1915356"/>
    <lineage>
        <taxon>Eukaryota</taxon>
        <taxon>Metamonada</taxon>
        <taxon>Parabasalia</taxon>
        <taxon>Tritrichomonadida</taxon>
        <taxon>Tritrichomonadidae</taxon>
        <taxon>Tritrichomonas</taxon>
    </lineage>
</organism>
<gene>
    <name evidence="2" type="ORF">M9Y10_039714</name>
</gene>
<dbReference type="EMBL" id="JAPFFF010000066">
    <property type="protein sequence ID" value="KAK8836371.1"/>
    <property type="molecule type" value="Genomic_DNA"/>
</dbReference>